<dbReference type="SUPFAM" id="SSF53822">
    <property type="entry name" value="Periplasmic binding protein-like I"/>
    <property type="match status" value="1"/>
</dbReference>
<dbReference type="InterPro" id="IPR010982">
    <property type="entry name" value="Lambda_DNA-bd_dom_sf"/>
</dbReference>
<evidence type="ECO:0000313" key="6">
    <source>
        <dbReference type="Proteomes" id="UP000800981"/>
    </source>
</evidence>
<dbReference type="SUPFAM" id="SSF47413">
    <property type="entry name" value="lambda repressor-like DNA-binding domains"/>
    <property type="match status" value="1"/>
</dbReference>
<dbReference type="CDD" id="cd01392">
    <property type="entry name" value="HTH_LacI"/>
    <property type="match status" value="1"/>
</dbReference>
<dbReference type="Pfam" id="PF00356">
    <property type="entry name" value="LacI"/>
    <property type="match status" value="1"/>
</dbReference>
<evidence type="ECO:0000313" key="5">
    <source>
        <dbReference type="EMBL" id="NHC14680.1"/>
    </source>
</evidence>
<evidence type="ECO:0000259" key="4">
    <source>
        <dbReference type="PROSITE" id="PS50932"/>
    </source>
</evidence>
<dbReference type="PANTHER" id="PTHR30146">
    <property type="entry name" value="LACI-RELATED TRANSCRIPTIONAL REPRESSOR"/>
    <property type="match status" value="1"/>
</dbReference>
<organism evidence="5 6">
    <name type="scientific">Motilibacter deserti</name>
    <dbReference type="NCBI Taxonomy" id="2714956"/>
    <lineage>
        <taxon>Bacteria</taxon>
        <taxon>Bacillati</taxon>
        <taxon>Actinomycetota</taxon>
        <taxon>Actinomycetes</taxon>
        <taxon>Motilibacterales</taxon>
        <taxon>Motilibacteraceae</taxon>
        <taxon>Motilibacter</taxon>
    </lineage>
</organism>
<evidence type="ECO:0000256" key="1">
    <source>
        <dbReference type="ARBA" id="ARBA00023015"/>
    </source>
</evidence>
<evidence type="ECO:0000256" key="3">
    <source>
        <dbReference type="ARBA" id="ARBA00023163"/>
    </source>
</evidence>
<dbReference type="Proteomes" id="UP000800981">
    <property type="component" value="Unassembled WGS sequence"/>
</dbReference>
<evidence type="ECO:0000256" key="2">
    <source>
        <dbReference type="ARBA" id="ARBA00023125"/>
    </source>
</evidence>
<keyword evidence="1" id="KW-0805">Transcription regulation</keyword>
<keyword evidence="3" id="KW-0804">Transcription</keyword>
<dbReference type="InterPro" id="IPR028082">
    <property type="entry name" value="Peripla_BP_I"/>
</dbReference>
<dbReference type="EMBL" id="JAANNP010000009">
    <property type="protein sequence ID" value="NHC14680.1"/>
    <property type="molecule type" value="Genomic_DNA"/>
</dbReference>
<protein>
    <submittedName>
        <fullName evidence="5">LacI family transcriptional regulator</fullName>
    </submittedName>
</protein>
<reference evidence="5 6" key="1">
    <citation type="submission" date="2020-03" db="EMBL/GenBank/DDBJ databases">
        <title>Two novel Motilibacter sp.</title>
        <authorList>
            <person name="Liu S."/>
        </authorList>
    </citation>
    <scope>NUCLEOTIDE SEQUENCE [LARGE SCALE GENOMIC DNA]</scope>
    <source>
        <strain evidence="5 6">E257</strain>
    </source>
</reference>
<dbReference type="Gene3D" id="3.40.50.2300">
    <property type="match status" value="2"/>
</dbReference>
<keyword evidence="6" id="KW-1185">Reference proteome</keyword>
<dbReference type="PANTHER" id="PTHR30146:SF138">
    <property type="entry name" value="TRANSCRIPTIONAL REGULATORY PROTEIN"/>
    <property type="match status" value="1"/>
</dbReference>
<proteinExistence type="predicted"/>
<dbReference type="CDD" id="cd06279">
    <property type="entry name" value="PBP1_LacI-like"/>
    <property type="match status" value="1"/>
</dbReference>
<comment type="caution">
    <text evidence="5">The sequence shown here is derived from an EMBL/GenBank/DDBJ whole genome shotgun (WGS) entry which is preliminary data.</text>
</comment>
<dbReference type="InterPro" id="IPR000843">
    <property type="entry name" value="HTH_LacI"/>
</dbReference>
<name>A0ABX0GVU9_9ACTN</name>
<dbReference type="Pfam" id="PF13377">
    <property type="entry name" value="Peripla_BP_3"/>
    <property type="match status" value="1"/>
</dbReference>
<dbReference type="Gene3D" id="1.10.260.40">
    <property type="entry name" value="lambda repressor-like DNA-binding domains"/>
    <property type="match status" value="1"/>
</dbReference>
<accession>A0ABX0GVU9</accession>
<sequence>MAKATLLTVAEAVGVSRTTVSNAFSRPDQLSPELRARILAAAEELGYSGPSASAAALRTGRTDTIGVLFTDSLRYAFTDAVATEFLAGIAQSAEDAGFALTVVSTPHGAERGPMARAMVDGLIVYSVEDESPGLDAAKRRGLPMVWVDVEPDPAVPSVNVADREGGLLGLTHLIELGHRDLGVVGVGMAEGGCQVVPASATSRHHVVRERLAGWARAARRGGTRLPATISCTEATREQGVLAAKLLLDGKRPPTGIACMSDGLAFGVIDELRSRGLRVPEDVSVIGYDDSAASRDSTPPLTTIAQPVLEKGALAGRLLVDTLAGGLEPAHHTLPVQLVVRGSTGPPPRT</sequence>
<dbReference type="InterPro" id="IPR046335">
    <property type="entry name" value="LacI/GalR-like_sensor"/>
</dbReference>
<dbReference type="PROSITE" id="PS50932">
    <property type="entry name" value="HTH_LACI_2"/>
    <property type="match status" value="1"/>
</dbReference>
<keyword evidence="2" id="KW-0238">DNA-binding</keyword>
<gene>
    <name evidence="5" type="ORF">G9H71_12905</name>
</gene>
<dbReference type="SMART" id="SM00354">
    <property type="entry name" value="HTH_LACI"/>
    <property type="match status" value="1"/>
</dbReference>
<dbReference type="RefSeq" id="WP_166282443.1">
    <property type="nucleotide sequence ID" value="NZ_JAANNP010000009.1"/>
</dbReference>
<feature type="domain" description="HTH lacI-type" evidence="4">
    <location>
        <begin position="4"/>
        <end position="59"/>
    </location>
</feature>